<proteinExistence type="predicted"/>
<dbReference type="SUPFAM" id="SSF54909">
    <property type="entry name" value="Dimeric alpha+beta barrel"/>
    <property type="match status" value="1"/>
</dbReference>
<dbReference type="Proteomes" id="UP000591948">
    <property type="component" value="Unassembled WGS sequence"/>
</dbReference>
<keyword evidence="2" id="KW-1185">Reference proteome</keyword>
<protein>
    <submittedName>
        <fullName evidence="1">Uncharacterized protein</fullName>
    </submittedName>
</protein>
<evidence type="ECO:0000313" key="1">
    <source>
        <dbReference type="EMBL" id="GFP27615.1"/>
    </source>
</evidence>
<accession>A0A6V8P4S2</accession>
<gene>
    <name evidence="1" type="ORF">HKBW3S33_01027</name>
</gene>
<dbReference type="Gene3D" id="3.30.70.920">
    <property type="match status" value="1"/>
</dbReference>
<comment type="caution">
    <text evidence="1">The sequence shown here is derived from an EMBL/GenBank/DDBJ whole genome shotgun (WGS) entry which is preliminary data.</text>
</comment>
<reference evidence="1 2" key="1">
    <citation type="journal article" date="2020" name="Front. Microbiol.">
        <title>Single-cell genomics of novel Actinobacteria with the Wood-Ljungdahl pathway discovered in a serpentinizing system.</title>
        <authorList>
            <person name="Merino N."/>
            <person name="Kawai M."/>
            <person name="Boyd E.S."/>
            <person name="Colman D.R."/>
            <person name="McGlynn S.E."/>
            <person name="Nealson K.H."/>
            <person name="Kurokawa K."/>
            <person name="Hongoh Y."/>
        </authorList>
    </citation>
    <scope>NUCLEOTIDE SEQUENCE [LARGE SCALE GENOMIC DNA]</scope>
    <source>
        <strain evidence="1 2">S33</strain>
    </source>
</reference>
<dbReference type="InterPro" id="IPR019887">
    <property type="entry name" value="Tscrpt_reg_AsnC/Lrp_C"/>
</dbReference>
<dbReference type="EMBL" id="BLRY01000048">
    <property type="protein sequence ID" value="GFP27615.1"/>
    <property type="molecule type" value="Genomic_DNA"/>
</dbReference>
<sequence>MALTAYVLINAHPGQTGEVATKVKGITGVKSAHAITGPFDVIAYVEAEDLNSLGRTVISEIQAVAGVARTTTCPTVEL</sequence>
<dbReference type="InterPro" id="IPR011008">
    <property type="entry name" value="Dimeric_a/b-barrel"/>
</dbReference>
<name>A0A6V8P4S2_9ACTN</name>
<organism evidence="1 2">
    <name type="scientific">Candidatus Hakubella thermalkaliphila</name>
    <dbReference type="NCBI Taxonomy" id="2754717"/>
    <lineage>
        <taxon>Bacteria</taxon>
        <taxon>Bacillati</taxon>
        <taxon>Actinomycetota</taxon>
        <taxon>Actinomycetota incertae sedis</taxon>
        <taxon>Candidatus Hakubellales</taxon>
        <taxon>Candidatus Hakubellaceae</taxon>
        <taxon>Candidatus Hakubella</taxon>
    </lineage>
</organism>
<evidence type="ECO:0000313" key="2">
    <source>
        <dbReference type="Proteomes" id="UP000591948"/>
    </source>
</evidence>
<dbReference type="Pfam" id="PF01037">
    <property type="entry name" value="AsnC_trans_reg"/>
    <property type="match status" value="1"/>
</dbReference>